<dbReference type="Pfam" id="PF08016">
    <property type="entry name" value="PKD_channel"/>
    <property type="match status" value="1"/>
</dbReference>
<dbReference type="SMART" id="SM00303">
    <property type="entry name" value="GPS"/>
    <property type="match status" value="1"/>
</dbReference>
<dbReference type="PROSITE" id="PS50095">
    <property type="entry name" value="PLAT"/>
    <property type="match status" value="1"/>
</dbReference>
<evidence type="ECO:0000256" key="7">
    <source>
        <dbReference type="ARBA" id="ARBA00023180"/>
    </source>
</evidence>
<feature type="transmembrane region" description="Helical" evidence="10">
    <location>
        <begin position="2855"/>
        <end position="2873"/>
    </location>
</feature>
<reference evidence="14" key="5">
    <citation type="submission" date="2025-09" db="UniProtKB">
        <authorList>
            <consortium name="Ensembl"/>
        </authorList>
    </citation>
    <scope>IDENTIFICATION</scope>
</reference>
<organism evidence="14 15">
    <name type="scientific">Electrophorus electricus</name>
    <name type="common">Electric eel</name>
    <name type="synonym">Gymnotus electricus</name>
    <dbReference type="NCBI Taxonomy" id="8005"/>
    <lineage>
        <taxon>Eukaryota</taxon>
        <taxon>Metazoa</taxon>
        <taxon>Chordata</taxon>
        <taxon>Craniata</taxon>
        <taxon>Vertebrata</taxon>
        <taxon>Euteleostomi</taxon>
        <taxon>Actinopterygii</taxon>
        <taxon>Neopterygii</taxon>
        <taxon>Teleostei</taxon>
        <taxon>Ostariophysi</taxon>
        <taxon>Gymnotiformes</taxon>
        <taxon>Gymnotoidei</taxon>
        <taxon>Gymnotidae</taxon>
        <taxon>Electrophorus</taxon>
    </lineage>
</organism>
<dbReference type="SUPFAM" id="SSF49299">
    <property type="entry name" value="PKD domain"/>
    <property type="match status" value="8"/>
</dbReference>
<dbReference type="Proteomes" id="UP000314983">
    <property type="component" value="Chromosome 14"/>
</dbReference>
<dbReference type="Pfam" id="PF01477">
    <property type="entry name" value="PLAT"/>
    <property type="match status" value="1"/>
</dbReference>
<evidence type="ECO:0000256" key="1">
    <source>
        <dbReference type="ARBA" id="ARBA00004141"/>
    </source>
</evidence>
<evidence type="ECO:0000259" key="12">
    <source>
        <dbReference type="PROSITE" id="PS50095"/>
    </source>
</evidence>
<feature type="transmembrane region" description="Helical" evidence="10">
    <location>
        <begin position="2759"/>
        <end position="2782"/>
    </location>
</feature>
<feature type="transmembrane region" description="Helical" evidence="10">
    <location>
        <begin position="2380"/>
        <end position="2401"/>
    </location>
</feature>
<feature type="domain" description="PKD" evidence="11">
    <location>
        <begin position="409"/>
        <end position="497"/>
    </location>
</feature>
<feature type="domain" description="PKD" evidence="11">
    <location>
        <begin position="334"/>
        <end position="411"/>
    </location>
</feature>
<dbReference type="Ensembl" id="ENSEEET00000052173.2">
    <property type="protein sequence ID" value="ENSEEEP00000051616.2"/>
    <property type="gene ID" value="ENSEEEG00000024236.2"/>
</dbReference>
<evidence type="ECO:0000256" key="9">
    <source>
        <dbReference type="SAM" id="MobiDB-lite"/>
    </source>
</evidence>
<dbReference type="PANTHER" id="PTHR46730">
    <property type="entry name" value="POLYCYSTIN-1"/>
    <property type="match status" value="1"/>
</dbReference>
<evidence type="ECO:0000256" key="6">
    <source>
        <dbReference type="ARBA" id="ARBA00023136"/>
    </source>
</evidence>
<comment type="subcellular location">
    <subcellularLocation>
        <location evidence="1">Membrane</location>
        <topology evidence="1">Multi-pass membrane protein</topology>
    </subcellularLocation>
</comment>
<dbReference type="InterPro" id="IPR036392">
    <property type="entry name" value="PLAT/LH2_dom_sf"/>
</dbReference>
<evidence type="ECO:0000256" key="2">
    <source>
        <dbReference type="ARBA" id="ARBA00007200"/>
    </source>
</evidence>
<evidence type="ECO:0008006" key="16">
    <source>
        <dbReference type="Google" id="ProtNLM"/>
    </source>
</evidence>
<dbReference type="STRING" id="8005.ENSEEEP00000051616"/>
<dbReference type="PROSITE" id="PS51111">
    <property type="entry name" value="REJ"/>
    <property type="match status" value="1"/>
</dbReference>
<protein>
    <recommendedName>
        <fullName evidence="16">Polycystic kidney disease 1b</fullName>
    </recommendedName>
</protein>
<evidence type="ECO:0000313" key="14">
    <source>
        <dbReference type="Ensembl" id="ENSEEEP00000051616.2"/>
    </source>
</evidence>
<dbReference type="GO" id="GO:0005929">
    <property type="term" value="C:cilium"/>
    <property type="evidence" value="ECO:0007669"/>
    <property type="project" value="UniProtKB-ARBA"/>
</dbReference>
<dbReference type="InterPro" id="IPR000203">
    <property type="entry name" value="GPS"/>
</dbReference>
<dbReference type="GO" id="GO:0005886">
    <property type="term" value="C:plasma membrane"/>
    <property type="evidence" value="ECO:0007669"/>
    <property type="project" value="TreeGrafter"/>
</dbReference>
<feature type="domain" description="PLAT" evidence="12">
    <location>
        <begin position="2178"/>
        <end position="2292"/>
    </location>
</feature>
<evidence type="ECO:0000313" key="15">
    <source>
        <dbReference type="Proteomes" id="UP000314983"/>
    </source>
</evidence>
<dbReference type="Pfam" id="PF00801">
    <property type="entry name" value="PKD"/>
    <property type="match status" value="6"/>
</dbReference>
<name>A0A4W4HSG0_ELEEL</name>
<feature type="transmembrane region" description="Helical" evidence="10">
    <location>
        <begin position="2802"/>
        <end position="2821"/>
    </location>
</feature>
<comment type="similarity">
    <text evidence="2">Belongs to the polycystin family.</text>
</comment>
<reference evidence="14" key="4">
    <citation type="submission" date="2025-08" db="UniProtKB">
        <authorList>
            <consortium name="Ensembl"/>
        </authorList>
    </citation>
    <scope>IDENTIFICATION</scope>
</reference>
<keyword evidence="7" id="KW-0325">Glycoprotein</keyword>
<keyword evidence="4" id="KW-0677">Repeat</keyword>
<feature type="transmembrane region" description="Helical" evidence="10">
    <location>
        <begin position="2135"/>
        <end position="2155"/>
    </location>
</feature>
<dbReference type="Gene3D" id="2.60.40.10">
    <property type="entry name" value="Immunoglobulins"/>
    <property type="match status" value="7"/>
</dbReference>
<dbReference type="InterPro" id="IPR000601">
    <property type="entry name" value="PKD_dom"/>
</dbReference>
<reference evidence="15" key="1">
    <citation type="journal article" date="2014" name="Science">
        <title>Nonhuman genetics. Genomic basis for the convergent evolution of electric organs.</title>
        <authorList>
            <person name="Gallant J.R."/>
            <person name="Traeger L.L."/>
            <person name="Volkening J.D."/>
            <person name="Moffett H."/>
            <person name="Chen P.H."/>
            <person name="Novina C.D."/>
            <person name="Phillips G.N.Jr."/>
            <person name="Anand R."/>
            <person name="Wells G.B."/>
            <person name="Pinch M."/>
            <person name="Guth R."/>
            <person name="Unguez G.A."/>
            <person name="Albert J.S."/>
            <person name="Zakon H.H."/>
            <person name="Samanta M.P."/>
            <person name="Sussman M.R."/>
        </authorList>
    </citation>
    <scope>NUCLEOTIDE SEQUENCE [LARGE SCALE GENOMIC DNA]</scope>
</reference>
<dbReference type="PROSITE" id="PS50093">
    <property type="entry name" value="PKD"/>
    <property type="match status" value="7"/>
</dbReference>
<evidence type="ECO:0000259" key="13">
    <source>
        <dbReference type="PROSITE" id="PS51111"/>
    </source>
</evidence>
<evidence type="ECO:0000256" key="5">
    <source>
        <dbReference type="ARBA" id="ARBA00022989"/>
    </source>
</evidence>
<evidence type="ECO:0000259" key="11">
    <source>
        <dbReference type="PROSITE" id="PS50093"/>
    </source>
</evidence>
<dbReference type="InterPro" id="IPR002859">
    <property type="entry name" value="PKD/REJ-like"/>
</dbReference>
<feature type="domain" description="REJ" evidence="13">
    <location>
        <begin position="1442"/>
        <end position="1577"/>
    </location>
</feature>
<reference evidence="14" key="3">
    <citation type="submission" date="2020-05" db="EMBL/GenBank/DDBJ databases">
        <title>Electrophorus electricus (electric eel) genome, fEleEle1, primary haplotype.</title>
        <authorList>
            <person name="Myers G."/>
            <person name="Meyer A."/>
            <person name="Fedrigo O."/>
            <person name="Formenti G."/>
            <person name="Rhie A."/>
            <person name="Tracey A."/>
            <person name="Sims Y."/>
            <person name="Jarvis E.D."/>
        </authorList>
    </citation>
    <scope>NUCLEOTIDE SEQUENCE [LARGE SCALE GENOMIC DNA]</scope>
</reference>
<feature type="domain" description="PKD" evidence="11">
    <location>
        <begin position="1379"/>
        <end position="1437"/>
    </location>
</feature>
<feature type="domain" description="PKD" evidence="11">
    <location>
        <begin position="1034"/>
        <end position="1096"/>
    </location>
</feature>
<feature type="transmembrane region" description="Helical" evidence="10">
    <location>
        <begin position="2340"/>
        <end position="2360"/>
    </location>
</feature>
<feature type="domain" description="PKD" evidence="11">
    <location>
        <begin position="753"/>
        <end position="837"/>
    </location>
</feature>
<sequence>SSLSNPFSCCHPVPLCNTTGGCTSGQYWCPLLESCLPVTRPCSTYHSSTGGRVFPLPPRYSAVAPFYHIVADVSLKIPPASERVHFKQILVYPDDILAVQHSRQAGAFLHCVSGSDSGWRQSYLSLPGPEWGGWLEAGLTGAMDRGRWVDGVVCDLRLIYQDTMHLYGVSLVLNSTKSEFGMVTTTPATSLVNAQTPVSGMSVLHPKPGEDNLIHLPVNVPTLIIIKILSGYNATSAWSAPVSKTRIPFLLSCPPEMLKLQGACERDTPDTRFSYAYVTLYSQGEQTLNITASNKLNSQTLSVKLQAHILLTGLHIEPQGFHRVLVDIPQVQIYMWDFGDSSPCVNHTVSAPLERSNNLLDLTTTQMHLEDSAQHTYTNPGEYTLRIQAQNKYDHIEKAAQITVRSPLTRLLVSSLPTIPKVNQTVLFEASSLSSSYGILYTWNFGSGPLEITGAHNTIKHSFKAAGVYNVSVCANNGLSRLVAWMTIEVAETISGLFLSYNGPNELNSVTEISGTVSTGTGLRWTFELGDGSVFNDLPKSLISHIYRSEGNYTVCVTVTNAVSTATQSINVEIYKLSIQAILPFDCIASGKEITLQTLVTGNVSLLTFHWSFGDGTPLSVRRGTSKVAHTFSGSGNYLTNVVVYSQAGFTHYQSNVCVEALITDLSLHLAQNTVAVGEEICLNVSVLPTGGNGYQFLWYNSSSSDSPVHGKSHHCFVFSKEGMHEIMVLTHNQVSHKIANATIFVQQPVLKLSIQRQGTTDAFKVNESYYFWTEPSQNNGIIEWDFGDGTLRKEGQNQTHAFTSSGSFRVTASVSNAVSQESVYAYMEVQIPISSLVIHTNLHLVEAGQETVFTVVSNVMDNVHFYWTVDPLFPTRLGMSENRYVFPKAGVFEVKVTVENLVSKMENSTSIVVVERIRGVKITSQMLISMRYFPTKQTITFTAFVKYGSSLTFQWLAYQDGLNGTVGEGEHFKFLANNSGDVSVKLTVSNALGKVHSNISLRAVERISGVNISTPEYVVASGKPVKISVSAKTGTDLQYIWFLDSDRSPVTSDVPFVFHIFKATGIFNVKVSVANTLGSADATKQFRVLEDVSGTDFEVDGKTHPFFFTSNSFLQFHGFIKKGNVLYWEWTVAFPGRNVIILGNNQTVSYSFRDVGENCVTLNASNDISWQTVSHIITVQDAIQGLNLRVSEPIICENEPVTFTPSVSQGSGVLFILIFSSWNSSLSIQEVFTTASLPVGNHIVKAIAKNHVSFSFTSVTVQVMEKIKGLHLINCCSAALEASKSFIFKASVSTKSEVTYQWTFSLDGFNTSQKIGQNVLFSPSSNGSLSVTVEASTNFCSQSITKTATVQWPVKGVRLAGYPEGPFIDQLVTFLALTDSGSDLEFRWDFGDSDDAIKVAKSNRAIHRYIAEGRFVVQVTVFNNVSQISAQMPVVVRTLDCIQPQVTLIQEQSKIFGSRPNYFEAIVDLNGCASYKTTYLWEIFHDSNCIENKVPLDSLMDVTTPLLFLPRHTLVVGDYCVKFTTRFQGTPLRQHKTIKVSVIYSPLVPLIRGGSHRLWSSQNDLVLDGTESYDPDCGQQSTTVSHAPGSFHTDQPIQLNSSTLILPSYVLKLATVYQITLTVQKDGRSPVSTKQSVSAYKWTAENTRGEVLHLNEVTTTTGDSNPDLVIRPDVLRIGWEYVFSLNVSQPSTGLWGSAGIAVTPNLPPQRGNCTLSSEDSVQLLQNMVSFNCSGTAMLPCVVDFSFTNLHFFIVIRETGDNTSIITAVPAEYGDSHTNIVEAMRKMIRVIREQTRQGDVTPIDTGRNILKVLSKRSYDAHGKSTSEMVLSALKQAGELMRSLMWSRMPGEEPVSLRLPQIHAVGFRGDPTSNLLCTAHSRRCQFHVPPALSSQLRKERGEVLQILLVMQPRGNPFISAAEPPISTTLAAVEFATPEGLPIPIANLTSGTAIHVILHNQEAEFSPRVNISLPQKGSVNFTVKAVKTDPHAGLFIAFNFSLMQGNILRNYTFFTTVLFFSKPNKHIVYHCGNALVLLSNLRSFLHPNVNPSLNGSAKDLYVTLSSSVDGAQVLISTCVFGSLCQFFSMEQRRWSTEGLSVLSSSNPRAAHCLTRHLTLFGASLFVHPDAIVLLPPVGPSLMCGVLLLIHLLVGLIAHKLDHVESVRLSCVPLCGQPGRYRYRVLVKTGWQRGSGTSAHVGISLYGLNKSGSRHLRREGAFQRNGLDDFQVETDANLGEIWKICIWHDNTGLEPSWYLQHVIVWDMQMDNLFFFLVEDWLSVENENNSGMVRKVVLATCPLELQQFGRILRAQLHFGLREHHLWLSLWERPAHSTFSRAQRVTCSALLVHLYLAAGAVWYGSVGSRSSRYQPEPLPHDQKTVLVGMTVAVLMFPLQFILTFLFRMTKSKVWKFFCMCHLLVVSIYHKYTMMSNTVILIYVLYCWPYQGLVIMRTLVTVAAILSNVIPNAFLDSGATCGIDLFTFFPKVVQKILCACSIPDMAVVQWFSGSESAGSMLALLPTLESSEISALCPLQICVRAVYLAAVVKPVDPEVEERLAWDALVRSTEEDCRVEVHPPCGYGLLQAKEEARKLRKLHTLMRVSPHPQSGPLNTVLRPLRDTALTNFCSFLAICFQTILHNRVSHSNLCIRYLFSVFYRTRAVVVEFTQYHRQTGLLVPVSILLENSQSGRILSTISIQAFHIPSSSSGLDLSIALTVTAKTSYAGPWSSFGACPGYAQQGYMTEEPCFEKSYPGPHESRQYSFALIHSFTLCLVLVRCQMVGVLRFVRRWVVLSRMLRQACSEICGVVLGCVVFCSVLFLFSASVEGFSTWWRAGQSLLGLLRSGAVLHHLCQQHPALGPLYCLAVFGLAFWALGRLCKMLTYKMLQAEMYRPVMETQGYEMVEFLIKRLKMWMGLSKTKEFRHRVKFEGMEGPPSRSSQYSQLSILSVPSCPAGPRLLSSPSSLASETSILSDSQELQQHLDRLLPSVDSLLAGFSRINQLTNDVLNIELQLQKAQRRKKQKKPQLLTTPEPALTPKLPQPNQPNLRTGLKTLPSSHHDAPGVPWKTRNR</sequence>
<proteinExistence type="inferred from homology"/>
<dbReference type="Pfam" id="PF18911">
    <property type="entry name" value="PKD_4"/>
    <property type="match status" value="1"/>
</dbReference>
<dbReference type="InterPro" id="IPR042060">
    <property type="entry name" value="PLAT_polycystin1"/>
</dbReference>
<keyword evidence="6 10" id="KW-0472">Membrane</keyword>
<dbReference type="GO" id="GO:0005261">
    <property type="term" value="F:monoatomic cation channel activity"/>
    <property type="evidence" value="ECO:0007669"/>
    <property type="project" value="TreeGrafter"/>
</dbReference>
<dbReference type="SUPFAM" id="SSF49723">
    <property type="entry name" value="Lipase/lipooxygenase domain (PLAT/LH2 domain)"/>
    <property type="match status" value="1"/>
</dbReference>
<dbReference type="InterPro" id="IPR013122">
    <property type="entry name" value="PKD1_2_channel"/>
</dbReference>
<evidence type="ECO:0000256" key="8">
    <source>
        <dbReference type="PROSITE-ProRule" id="PRU00152"/>
    </source>
</evidence>
<dbReference type="OMA" id="PWRQSYL"/>
<feature type="domain" description="PKD" evidence="11">
    <location>
        <begin position="589"/>
        <end position="666"/>
    </location>
</feature>
<dbReference type="FunFam" id="2.60.60.20:FF:000012">
    <property type="entry name" value="polycystin-1 isoform X2"/>
    <property type="match status" value="1"/>
</dbReference>
<evidence type="ECO:0000256" key="10">
    <source>
        <dbReference type="SAM" id="Phobius"/>
    </source>
</evidence>
<reference evidence="15" key="2">
    <citation type="journal article" date="2017" name="Sci. Adv.">
        <title>A tail of two voltages: Proteomic comparison of the three electric organs of the electric eel.</title>
        <authorList>
            <person name="Traeger L.L."/>
            <person name="Sabat G."/>
            <person name="Barrett-Wilt G.A."/>
            <person name="Wells G.B."/>
            <person name="Sussman M.R."/>
        </authorList>
    </citation>
    <scope>NUCLEOTIDE SEQUENCE [LARGE SCALE GENOMIC DNA]</scope>
</reference>
<dbReference type="CDD" id="cd01752">
    <property type="entry name" value="PLAT_polycystin"/>
    <property type="match status" value="1"/>
</dbReference>
<dbReference type="CDD" id="cd00146">
    <property type="entry name" value="PKD"/>
    <property type="match status" value="6"/>
</dbReference>
<accession>A0A4W4HSG0</accession>
<dbReference type="GeneTree" id="ENSGT00940000167780"/>
<dbReference type="SMART" id="SM00089">
    <property type="entry name" value="PKD"/>
    <property type="match status" value="12"/>
</dbReference>
<feature type="domain" description="PKD" evidence="11">
    <location>
        <begin position="518"/>
        <end position="574"/>
    </location>
</feature>
<dbReference type="InterPro" id="IPR014010">
    <property type="entry name" value="REJ_dom"/>
</dbReference>
<evidence type="ECO:0000256" key="4">
    <source>
        <dbReference type="ARBA" id="ARBA00022737"/>
    </source>
</evidence>
<dbReference type="Pfam" id="PF02010">
    <property type="entry name" value="REJ"/>
    <property type="match status" value="1"/>
</dbReference>
<keyword evidence="5 10" id="KW-1133">Transmembrane helix</keyword>
<dbReference type="SMART" id="SM00308">
    <property type="entry name" value="LH2"/>
    <property type="match status" value="1"/>
</dbReference>
<dbReference type="InterPro" id="IPR013783">
    <property type="entry name" value="Ig-like_fold"/>
</dbReference>
<keyword evidence="3 10" id="KW-0812">Transmembrane</keyword>
<dbReference type="InterPro" id="IPR035986">
    <property type="entry name" value="PKD_dom_sf"/>
</dbReference>
<dbReference type="InterPro" id="IPR000434">
    <property type="entry name" value="PC1"/>
</dbReference>
<feature type="region of interest" description="Disordered" evidence="9">
    <location>
        <begin position="3015"/>
        <end position="3069"/>
    </location>
</feature>
<keyword evidence="15" id="KW-1185">Reference proteome</keyword>
<dbReference type="Gene3D" id="2.60.60.20">
    <property type="entry name" value="PLAT/LH2 domain"/>
    <property type="match status" value="1"/>
</dbReference>
<dbReference type="InterPro" id="IPR001024">
    <property type="entry name" value="PLAT/LH2_dom"/>
</dbReference>
<dbReference type="PANTHER" id="PTHR46730:SF2">
    <property type="entry name" value="POLYCYSTIN-1 ISOFORM X1"/>
    <property type="match status" value="1"/>
</dbReference>
<dbReference type="PRINTS" id="PR00500">
    <property type="entry name" value="POLYCYSTIN1"/>
</dbReference>
<dbReference type="GO" id="GO:0006816">
    <property type="term" value="P:calcium ion transport"/>
    <property type="evidence" value="ECO:0007669"/>
    <property type="project" value="TreeGrafter"/>
</dbReference>
<comment type="caution">
    <text evidence="8">Lacks conserved residue(s) required for the propagation of feature annotation.</text>
</comment>
<evidence type="ECO:0000256" key="3">
    <source>
        <dbReference type="ARBA" id="ARBA00022692"/>
    </source>
</evidence>
<dbReference type="InterPro" id="IPR022409">
    <property type="entry name" value="PKD/Chitinase_dom"/>
</dbReference>